<dbReference type="RefSeq" id="WP_394823712.1">
    <property type="nucleotide sequence ID" value="NZ_CP089984.1"/>
</dbReference>
<dbReference type="EMBL" id="CP089984">
    <property type="protein sequence ID" value="WXB14094.1"/>
    <property type="molecule type" value="Genomic_DNA"/>
</dbReference>
<proteinExistence type="predicted"/>
<feature type="chain" id="PRO_5045624494" evidence="1">
    <location>
        <begin position="25"/>
        <end position="323"/>
    </location>
</feature>
<evidence type="ECO:0000313" key="3">
    <source>
        <dbReference type="Proteomes" id="UP001370348"/>
    </source>
</evidence>
<feature type="signal peptide" evidence="1">
    <location>
        <begin position="1"/>
        <end position="24"/>
    </location>
</feature>
<gene>
    <name evidence="2" type="ORF">LZC94_40475</name>
</gene>
<reference evidence="2 3" key="1">
    <citation type="submission" date="2021-12" db="EMBL/GenBank/DDBJ databases">
        <title>Discovery of the Pendulisporaceae a myxobacterial family with distinct sporulation behavior and unique specialized metabolism.</title>
        <authorList>
            <person name="Garcia R."/>
            <person name="Popoff A."/>
            <person name="Bader C.D."/>
            <person name="Loehr J."/>
            <person name="Walesch S."/>
            <person name="Walt C."/>
            <person name="Boldt J."/>
            <person name="Bunk B."/>
            <person name="Haeckl F.J.F.P.J."/>
            <person name="Gunesch A.P."/>
            <person name="Birkelbach J."/>
            <person name="Nuebel U."/>
            <person name="Pietschmann T."/>
            <person name="Bach T."/>
            <person name="Mueller R."/>
        </authorList>
    </citation>
    <scope>NUCLEOTIDE SEQUENCE [LARGE SCALE GENOMIC DNA]</scope>
    <source>
        <strain evidence="2 3">MSr11954</strain>
    </source>
</reference>
<protein>
    <submittedName>
        <fullName evidence="2">Uncharacterized protein</fullName>
    </submittedName>
</protein>
<accession>A0ABZ2LT43</accession>
<keyword evidence="3" id="KW-1185">Reference proteome</keyword>
<sequence>MKVGSRKRWLMMAAPLLAAAVGLAAGGRTAGAADAGEDQAAFKERCATRLSVAIVGTSASAQALSAADPQGEVDAMIGTPAFQERFARFINAEFNRDPGKNSAEDASYHLAKYVVQNNKPWSDMFVGQYKVDSAQPNGAATVTADPNGLGYFRSNTWLVRYAGNELAGIKIATAYRILNNVVGLQLMATTNAPDADISANGRQAGSCAGCHYNNWYALDKTASVLSKRKTDAKGNVTFEPYAGGAKTVLGDKSVSDDKGLVQALVDSENFSFNACSLSFKYLYGRPGNACEGAVLDKCMETFKAQKTIQSAISVIAKDPGFCQ</sequence>
<name>A0ABZ2LT43_9BACT</name>
<dbReference type="Proteomes" id="UP001370348">
    <property type="component" value="Chromosome"/>
</dbReference>
<evidence type="ECO:0000256" key="1">
    <source>
        <dbReference type="SAM" id="SignalP"/>
    </source>
</evidence>
<evidence type="ECO:0000313" key="2">
    <source>
        <dbReference type="EMBL" id="WXB14094.1"/>
    </source>
</evidence>
<keyword evidence="1" id="KW-0732">Signal</keyword>
<organism evidence="2 3">
    <name type="scientific">Pendulispora albinea</name>
    <dbReference type="NCBI Taxonomy" id="2741071"/>
    <lineage>
        <taxon>Bacteria</taxon>
        <taxon>Pseudomonadati</taxon>
        <taxon>Myxococcota</taxon>
        <taxon>Myxococcia</taxon>
        <taxon>Myxococcales</taxon>
        <taxon>Sorangiineae</taxon>
        <taxon>Pendulisporaceae</taxon>
        <taxon>Pendulispora</taxon>
    </lineage>
</organism>